<dbReference type="Proteomes" id="UP000320418">
    <property type="component" value="Segment"/>
</dbReference>
<sequence length="119" mass="13474">MSVKMKGVEFNAYYHDDEYWVNGAWHDDHCIKVNGEYREDVDADIPDDADVVIESGVVYVPVNGESGVEEKDISLVTHFKNWRKQKNFSFIVVTVEKNKVADVRQALRSIPGVTEVKGG</sequence>
<organism evidence="1 2">
    <name type="scientific">Shigella phage MK-13</name>
    <dbReference type="NCBI Taxonomy" id="2530042"/>
    <lineage>
        <taxon>Viruses</taxon>
        <taxon>Duplodnaviria</taxon>
        <taxon>Heunggongvirae</taxon>
        <taxon>Uroviricota</taxon>
        <taxon>Caudoviricetes</taxon>
        <taxon>Pantevenvirales</taxon>
        <taxon>Ackermannviridae</taxon>
        <taxon>Aglimvirinae</taxon>
        <taxon>Agtrevirus</taxon>
        <taxon>Agtrevirus MK13</taxon>
    </lineage>
</organism>
<keyword evidence="2" id="KW-1185">Reference proteome</keyword>
<name>A0A513QBQ5_9CAUD</name>
<dbReference type="EMBL" id="MK509462">
    <property type="protein sequence ID" value="QBJ04380.1"/>
    <property type="molecule type" value="Genomic_DNA"/>
</dbReference>
<evidence type="ECO:0000313" key="2">
    <source>
        <dbReference type="Proteomes" id="UP000320418"/>
    </source>
</evidence>
<accession>A0A513QBQ5</accession>
<gene>
    <name evidence="1" type="ORF">MK13_00151</name>
</gene>
<reference evidence="1 2" key="1">
    <citation type="submission" date="2019-02" db="EMBL/GenBank/DDBJ databases">
        <title>Prevalence of Shigella boydii in Bangladesh: Isolation and characterization of a rare phage that can robustly identify Shigella boydii type 1.</title>
        <authorList>
            <person name="Akter M."/>
            <person name="Brown N."/>
            <person name="Clokie M."/>
            <person name="Yeasmin M."/>
            <person name="Tareq T."/>
            <person name="Baddam R."/>
            <person name="Azad M.A.K."/>
            <person name="Ghosh A.N."/>
            <person name="Ahmed N."/>
            <person name="Talukder K.A."/>
        </authorList>
    </citation>
    <scope>NUCLEOTIDE SEQUENCE [LARGE SCALE GENOMIC DNA]</scope>
</reference>
<proteinExistence type="predicted"/>
<evidence type="ECO:0000313" key="1">
    <source>
        <dbReference type="EMBL" id="QBJ04380.1"/>
    </source>
</evidence>
<protein>
    <submittedName>
        <fullName evidence="1">Uncharacterized protein</fullName>
    </submittedName>
</protein>